<protein>
    <submittedName>
        <fullName evidence="3">Uncharacterized protein</fullName>
    </submittedName>
</protein>
<dbReference type="Proteomes" id="UP000198287">
    <property type="component" value="Unassembled WGS sequence"/>
</dbReference>
<keyword evidence="1" id="KW-0812">Transmembrane</keyword>
<sequence>MFLKLAYHILTLYILSVSSLGNLNLQSLRSPHCDFWVLHCGLESPSFHPTVPLRPSLLVNLAAWAELGFDLLDLQQAISVVKMRPNAKCVITLIHCSPFVEETFTLQKFKFELVRYLKVPLLYYSSYGIRVYTEHGNMYTVLLTTLEGGFDIFVFLQKYGTPPKYWVFSTFSTQEPDILTAKSETFDYSMENLVKQTFLKFNTSVAFDLSRIDPAIFENYQIANIKAGPAFETLSDSTVIITSFNGFQFLTYASTFIRLVLGSWSLMSVVLTNCYNGLVISELNAPFETTKWETFKDVSCLERDVQNLNAATVVEHLVMEGDLNSNPSFSRNRHLTDIMSSYEKLRRSYHPRRRRDEPLNTDKVDKKCFAIYSPPITEARSVYIQFEFIRFLINEFDEITLSLKNNANLLPPFLVLLDLLHPKRRHKPEAITWRKKYNSTTLQELIEREVVKCEKSLFITRSDEILAELDFLTKNYPGIRVRKNPGFYSKNNYPGVLLGFTGFWGFTGFYWVLLYTGL</sequence>
<reference evidence="3 4" key="1">
    <citation type="submission" date="2015-12" db="EMBL/GenBank/DDBJ databases">
        <title>The genome of Folsomia candida.</title>
        <authorList>
            <person name="Faddeeva A."/>
            <person name="Derks M.F."/>
            <person name="Anvar Y."/>
            <person name="Smit S."/>
            <person name="Van Straalen N."/>
            <person name="Roelofs D."/>
        </authorList>
    </citation>
    <scope>NUCLEOTIDE SEQUENCE [LARGE SCALE GENOMIC DNA]</scope>
    <source>
        <strain evidence="3 4">VU population</strain>
        <tissue evidence="3">Whole body</tissue>
    </source>
</reference>
<evidence type="ECO:0000313" key="4">
    <source>
        <dbReference type="Proteomes" id="UP000198287"/>
    </source>
</evidence>
<dbReference type="AlphaFoldDB" id="A0A226D5H9"/>
<keyword evidence="1" id="KW-1133">Transmembrane helix</keyword>
<evidence type="ECO:0000313" key="3">
    <source>
        <dbReference type="EMBL" id="OXA40134.1"/>
    </source>
</evidence>
<evidence type="ECO:0000256" key="1">
    <source>
        <dbReference type="SAM" id="Phobius"/>
    </source>
</evidence>
<proteinExistence type="predicted"/>
<comment type="caution">
    <text evidence="3">The sequence shown here is derived from an EMBL/GenBank/DDBJ whole genome shotgun (WGS) entry which is preliminary data.</text>
</comment>
<accession>A0A226D5H9</accession>
<feature type="transmembrane region" description="Helical" evidence="1">
    <location>
        <begin position="493"/>
        <end position="515"/>
    </location>
</feature>
<organism evidence="3 4">
    <name type="scientific">Folsomia candida</name>
    <name type="common">Springtail</name>
    <dbReference type="NCBI Taxonomy" id="158441"/>
    <lineage>
        <taxon>Eukaryota</taxon>
        <taxon>Metazoa</taxon>
        <taxon>Ecdysozoa</taxon>
        <taxon>Arthropoda</taxon>
        <taxon>Hexapoda</taxon>
        <taxon>Collembola</taxon>
        <taxon>Entomobryomorpha</taxon>
        <taxon>Isotomoidea</taxon>
        <taxon>Isotomidae</taxon>
        <taxon>Proisotominae</taxon>
        <taxon>Folsomia</taxon>
    </lineage>
</organism>
<name>A0A226D5H9_FOLCA</name>
<keyword evidence="1" id="KW-0472">Membrane</keyword>
<gene>
    <name evidence="3" type="ORF">Fcan01_24990</name>
</gene>
<keyword evidence="4" id="KW-1185">Reference proteome</keyword>
<dbReference type="EMBL" id="LNIX01000034">
    <property type="protein sequence ID" value="OXA40134.1"/>
    <property type="molecule type" value="Genomic_DNA"/>
</dbReference>
<evidence type="ECO:0000256" key="2">
    <source>
        <dbReference type="SAM" id="SignalP"/>
    </source>
</evidence>
<feature type="signal peptide" evidence="2">
    <location>
        <begin position="1"/>
        <end position="21"/>
    </location>
</feature>
<feature type="chain" id="PRO_5012466130" evidence="2">
    <location>
        <begin position="22"/>
        <end position="518"/>
    </location>
</feature>
<keyword evidence="2" id="KW-0732">Signal</keyword>